<dbReference type="SUPFAM" id="SSF110296">
    <property type="entry name" value="Oligoxyloglucan reducing end-specific cellobiohydrolase"/>
    <property type="match status" value="1"/>
</dbReference>
<dbReference type="InterPro" id="IPR025275">
    <property type="entry name" value="DUF4015"/>
</dbReference>
<feature type="chain" id="PRO_5032792230" description="DUF4015 domain-containing protein" evidence="1">
    <location>
        <begin position="21"/>
        <end position="629"/>
    </location>
</feature>
<feature type="domain" description="DUF4015" evidence="2">
    <location>
        <begin position="294"/>
        <end position="617"/>
    </location>
</feature>
<accession>A0A841RBQ3</accession>
<dbReference type="InterPro" id="IPR015943">
    <property type="entry name" value="WD40/YVTN_repeat-like_dom_sf"/>
</dbReference>
<gene>
    <name evidence="3" type="ORF">HNR50_002464</name>
</gene>
<dbReference type="InterPro" id="IPR017853">
    <property type="entry name" value="GH"/>
</dbReference>
<dbReference type="Gene3D" id="2.130.10.10">
    <property type="entry name" value="YVTN repeat-like/Quinoprotein amine dehydrogenase"/>
    <property type="match status" value="1"/>
</dbReference>
<evidence type="ECO:0000259" key="2">
    <source>
        <dbReference type="Pfam" id="PF13200"/>
    </source>
</evidence>
<dbReference type="SUPFAM" id="SSF51445">
    <property type="entry name" value="(Trans)glycosidases"/>
    <property type="match status" value="1"/>
</dbReference>
<feature type="signal peptide" evidence="1">
    <location>
        <begin position="1"/>
        <end position="20"/>
    </location>
</feature>
<evidence type="ECO:0000256" key="1">
    <source>
        <dbReference type="SAM" id="SignalP"/>
    </source>
</evidence>
<dbReference type="Gene3D" id="3.20.20.80">
    <property type="entry name" value="Glycosidases"/>
    <property type="match status" value="1"/>
</dbReference>
<organism evidence="3 4">
    <name type="scientific">Spirochaeta isovalerica</name>
    <dbReference type="NCBI Taxonomy" id="150"/>
    <lineage>
        <taxon>Bacteria</taxon>
        <taxon>Pseudomonadati</taxon>
        <taxon>Spirochaetota</taxon>
        <taxon>Spirochaetia</taxon>
        <taxon>Spirochaetales</taxon>
        <taxon>Spirochaetaceae</taxon>
        <taxon>Spirochaeta</taxon>
    </lineage>
</organism>
<dbReference type="EMBL" id="JACHGJ010000004">
    <property type="protein sequence ID" value="MBB6480791.1"/>
    <property type="molecule type" value="Genomic_DNA"/>
</dbReference>
<keyword evidence="4" id="KW-1185">Reference proteome</keyword>
<dbReference type="Proteomes" id="UP000587760">
    <property type="component" value="Unassembled WGS sequence"/>
</dbReference>
<keyword evidence="1" id="KW-0732">Signal</keyword>
<evidence type="ECO:0000313" key="3">
    <source>
        <dbReference type="EMBL" id="MBB6480791.1"/>
    </source>
</evidence>
<reference evidence="3 4" key="1">
    <citation type="submission" date="2020-08" db="EMBL/GenBank/DDBJ databases">
        <title>Genomic Encyclopedia of Type Strains, Phase IV (KMG-IV): sequencing the most valuable type-strain genomes for metagenomic binning, comparative biology and taxonomic classification.</title>
        <authorList>
            <person name="Goeker M."/>
        </authorList>
    </citation>
    <scope>NUCLEOTIDE SEQUENCE [LARGE SCALE GENOMIC DNA]</scope>
    <source>
        <strain evidence="3 4">DSM 2461</strain>
    </source>
</reference>
<protein>
    <recommendedName>
        <fullName evidence="2">DUF4015 domain-containing protein</fullName>
    </recommendedName>
</protein>
<name>A0A841RBQ3_9SPIO</name>
<dbReference type="Pfam" id="PF13200">
    <property type="entry name" value="DUF4015"/>
    <property type="match status" value="1"/>
</dbReference>
<dbReference type="RefSeq" id="WP_184747051.1">
    <property type="nucleotide sequence ID" value="NZ_JACHGJ010000004.1"/>
</dbReference>
<comment type="caution">
    <text evidence="3">The sequence shown here is derived from an EMBL/GenBank/DDBJ whole genome shotgun (WGS) entry which is preliminary data.</text>
</comment>
<evidence type="ECO:0000313" key="4">
    <source>
        <dbReference type="Proteomes" id="UP000587760"/>
    </source>
</evidence>
<proteinExistence type="predicted"/>
<sequence length="629" mass="72129">MKKSAFFVILIAMAGIPLFSATGNINSRPDIIKEVGPDLHYGVSLRNGFLKSEDGGRSWVGYNEGLPPRMVYPFTGSGVKMLTSVTYDVNDPRRVLVSSPRELFLSENGGDSWSEVSLSYPFKYSNYITSLALNPLDNRSIVVGTSFSGIFETADSGQTWTRISDVIPELYRGAGFYEEITAVALSPYDNGVLYYLCGPTGELYFSDTDRRTWINIDLPFGKEERALSMNFIRSDDNDTPGSPAYILQINTDKASWVYNPGRNWWWRKDMPLPADYSPDPGKMFRLEKASGKYGIYISSWHASGERLDKHLQFVIDKKMNSIIVDMKDDDGYLTYDSRFSSALETGAVTPRFSIEELLQKAHEKGIYVIARLPVFKDSVLYRYDEGRYALKDKNTGGTWGKLFKNEDEETGEITWDQREFWVDPYSEFVWEYNVGIAEELQELGVDEIQFDYIRFPTDGDLSAIQYSFARPGMLRIEALESFLVMAREKIHIPISTDLYGFNSWYRMGNWNGQNIEMVSHYVDVISPMYYPSHFPGEFLSDLSYLDRAEEIYREGSRRSSLLAGQRSLIRPYVQAFLMGPELKMEDEEYTMYLNRQIKGTEESATSGFSLWNASNRYYMVSDSFTDYFR</sequence>
<dbReference type="AlphaFoldDB" id="A0A841RBQ3"/>